<feature type="region of interest" description="Disordered" evidence="1">
    <location>
        <begin position="1"/>
        <end position="32"/>
    </location>
</feature>
<name>A0A2P2GIE9_STREW</name>
<gene>
    <name evidence="3" type="ORF">VO63_24675</name>
</gene>
<dbReference type="AlphaFoldDB" id="A0A2P2GIE9"/>
<feature type="transmembrane region" description="Helical" evidence="2">
    <location>
        <begin position="39"/>
        <end position="59"/>
    </location>
</feature>
<keyword evidence="2" id="KW-0812">Transmembrane</keyword>
<organism evidence="3 4">
    <name type="scientific">Streptomyces showdoensis</name>
    <dbReference type="NCBI Taxonomy" id="68268"/>
    <lineage>
        <taxon>Bacteria</taxon>
        <taxon>Bacillati</taxon>
        <taxon>Actinomycetota</taxon>
        <taxon>Actinomycetes</taxon>
        <taxon>Kitasatosporales</taxon>
        <taxon>Streptomycetaceae</taxon>
        <taxon>Streptomyces</taxon>
    </lineage>
</organism>
<proteinExistence type="predicted"/>
<evidence type="ECO:0000313" key="4">
    <source>
        <dbReference type="Proteomes" id="UP000265325"/>
    </source>
</evidence>
<comment type="caution">
    <text evidence="3">The sequence shown here is derived from an EMBL/GenBank/DDBJ whole genome shotgun (WGS) entry which is preliminary data.</text>
</comment>
<protein>
    <submittedName>
        <fullName evidence="3">Uncharacterized protein</fullName>
    </submittedName>
</protein>
<reference evidence="3 4" key="1">
    <citation type="submission" date="2015-05" db="EMBL/GenBank/DDBJ databases">
        <title>Draft Genome assembly of Streptomyces showdoensis.</title>
        <authorList>
            <person name="Thapa K.K."/>
            <person name="Metsa-Ketela M."/>
        </authorList>
    </citation>
    <scope>NUCLEOTIDE SEQUENCE [LARGE SCALE GENOMIC DNA]</scope>
    <source>
        <strain evidence="3 4">ATCC 15227</strain>
    </source>
</reference>
<keyword evidence="2" id="KW-0472">Membrane</keyword>
<dbReference type="Proteomes" id="UP000265325">
    <property type="component" value="Unassembled WGS sequence"/>
</dbReference>
<evidence type="ECO:0000256" key="1">
    <source>
        <dbReference type="SAM" id="MobiDB-lite"/>
    </source>
</evidence>
<feature type="compositionally biased region" description="Low complexity" evidence="1">
    <location>
        <begin position="18"/>
        <end position="28"/>
    </location>
</feature>
<keyword evidence="2" id="KW-1133">Transmembrane helix</keyword>
<keyword evidence="4" id="KW-1185">Reference proteome</keyword>
<sequence>MSTPFKDSSMTTPPPSDPFAAAPAQAPAPEKKGGALKKIGGFVVLLVVGLAVKLGLPYVTGEAPVHAKAGECVTVSGKENDPKVDSQPCDSGKPDLYKVVKVVDDTFDVEKCGTVGEVALAQQLDSDKFVLCLNAVKK</sequence>
<evidence type="ECO:0000313" key="3">
    <source>
        <dbReference type="EMBL" id="KKZ71296.1"/>
    </source>
</evidence>
<dbReference type="EMBL" id="LAQS01000041">
    <property type="protein sequence ID" value="KKZ71296.1"/>
    <property type="molecule type" value="Genomic_DNA"/>
</dbReference>
<evidence type="ECO:0000256" key="2">
    <source>
        <dbReference type="SAM" id="Phobius"/>
    </source>
</evidence>
<accession>A0A2P2GIE9</accession>